<dbReference type="GO" id="GO:0043565">
    <property type="term" value="F:sequence-specific DNA binding"/>
    <property type="evidence" value="ECO:0007669"/>
    <property type="project" value="InterPro"/>
</dbReference>
<dbReference type="OrthoDB" id="777189at2759"/>
<feature type="domain" description="WRKY" evidence="7">
    <location>
        <begin position="387"/>
        <end position="453"/>
    </location>
</feature>
<keyword evidence="2" id="KW-0805">Transcription regulation</keyword>
<dbReference type="Pfam" id="PF10533">
    <property type="entry name" value="Plant_zn_clust"/>
    <property type="match status" value="1"/>
</dbReference>
<dbReference type="InterPro" id="IPR018872">
    <property type="entry name" value="Zn-cluster-dom"/>
</dbReference>
<feature type="region of interest" description="Disordered" evidence="6">
    <location>
        <begin position="73"/>
        <end position="119"/>
    </location>
</feature>
<gene>
    <name evidence="8" type="ORF">KP509_33G025500</name>
</gene>
<organism evidence="8 9">
    <name type="scientific">Ceratopteris richardii</name>
    <name type="common">Triangle waterfern</name>
    <dbReference type="NCBI Taxonomy" id="49495"/>
    <lineage>
        <taxon>Eukaryota</taxon>
        <taxon>Viridiplantae</taxon>
        <taxon>Streptophyta</taxon>
        <taxon>Embryophyta</taxon>
        <taxon>Tracheophyta</taxon>
        <taxon>Polypodiopsida</taxon>
        <taxon>Polypodiidae</taxon>
        <taxon>Polypodiales</taxon>
        <taxon>Pteridineae</taxon>
        <taxon>Pteridaceae</taxon>
        <taxon>Parkerioideae</taxon>
        <taxon>Ceratopteris</taxon>
    </lineage>
</organism>
<feature type="compositionally biased region" description="Low complexity" evidence="6">
    <location>
        <begin position="101"/>
        <end position="116"/>
    </location>
</feature>
<dbReference type="InterPro" id="IPR036576">
    <property type="entry name" value="WRKY_dom_sf"/>
</dbReference>
<dbReference type="Proteomes" id="UP000825935">
    <property type="component" value="Chromosome 33"/>
</dbReference>
<dbReference type="InterPro" id="IPR003657">
    <property type="entry name" value="WRKY_dom"/>
</dbReference>
<feature type="region of interest" description="Disordered" evidence="6">
    <location>
        <begin position="332"/>
        <end position="357"/>
    </location>
</feature>
<keyword evidence="3" id="KW-0238">DNA-binding</keyword>
<name>A0A8T2QMY7_CERRI</name>
<dbReference type="AlphaFoldDB" id="A0A8T2QMY7"/>
<evidence type="ECO:0000256" key="6">
    <source>
        <dbReference type="SAM" id="MobiDB-lite"/>
    </source>
</evidence>
<comment type="subcellular location">
    <subcellularLocation>
        <location evidence="1">Nucleus</location>
    </subcellularLocation>
</comment>
<evidence type="ECO:0000256" key="3">
    <source>
        <dbReference type="ARBA" id="ARBA00023125"/>
    </source>
</evidence>
<keyword evidence="5" id="KW-0539">Nucleus</keyword>
<comment type="caution">
    <text evidence="8">The sequence shown here is derived from an EMBL/GenBank/DDBJ whole genome shotgun (WGS) entry which is preliminary data.</text>
</comment>
<evidence type="ECO:0000256" key="1">
    <source>
        <dbReference type="ARBA" id="ARBA00004123"/>
    </source>
</evidence>
<dbReference type="Pfam" id="PF03106">
    <property type="entry name" value="WRKY"/>
    <property type="match status" value="1"/>
</dbReference>
<dbReference type="PROSITE" id="PS50811">
    <property type="entry name" value="WRKY"/>
    <property type="match status" value="1"/>
</dbReference>
<evidence type="ECO:0000259" key="7">
    <source>
        <dbReference type="PROSITE" id="PS50811"/>
    </source>
</evidence>
<sequence length="460" mass="49377">MAMEMLDFQSCTKVERDTDVQEAALAGLEGMQRLIHMLSQRHQPAPEECSSVVDATVCEFKKVVSLLGRSGHARFRRGPNVPSSSQGGGNGFSDTLESPTSCSSEGGASDSDSGSANTLFRPRPIAAVAPPQMTKQLPSFSPSSLSNEPPNVSPNTAFSPVVAGSASFNVNPLPSAIACTASELSNSLPGRAFSALPQSMFVTTAPSFEATDPHPPAQMNPFIITTQSRPPGSAFTAPSLYQSDARFYPLPSHQIYFGRPNMLPPYGSFENVTKPGPRLPLSKMSQNFSETAGQAKVEASTSACPPPLPSTSTTVMPSLNLDVSLDNGTKHAFQPTSAHVGASTKKKCSGRSEEGEGKCNSIGKCHCSKRRKSRNRTVVRVPARSLKMADIPVDEYSWRKYGQKPIKGSPHPRGYYRCSSVRGCPARKHVERALDDSSMLIVTYEGEHSHPQQASEMVQE</sequence>
<reference evidence="8" key="1">
    <citation type="submission" date="2021-08" db="EMBL/GenBank/DDBJ databases">
        <title>WGS assembly of Ceratopteris richardii.</title>
        <authorList>
            <person name="Marchant D.B."/>
            <person name="Chen G."/>
            <person name="Jenkins J."/>
            <person name="Shu S."/>
            <person name="Leebens-Mack J."/>
            <person name="Grimwood J."/>
            <person name="Schmutz J."/>
            <person name="Soltis P."/>
            <person name="Soltis D."/>
            <person name="Chen Z.-H."/>
        </authorList>
    </citation>
    <scope>NUCLEOTIDE SEQUENCE</scope>
    <source>
        <strain evidence="8">Whitten #5841</strain>
        <tissue evidence="8">Leaf</tissue>
    </source>
</reference>
<evidence type="ECO:0000256" key="4">
    <source>
        <dbReference type="ARBA" id="ARBA00023163"/>
    </source>
</evidence>
<dbReference type="EMBL" id="CM035438">
    <property type="protein sequence ID" value="KAH7285367.1"/>
    <property type="molecule type" value="Genomic_DNA"/>
</dbReference>
<dbReference type="FunFam" id="2.20.25.80:FF:000004">
    <property type="entry name" value="WRKY transcription factor 65"/>
    <property type="match status" value="1"/>
</dbReference>
<keyword evidence="9" id="KW-1185">Reference proteome</keyword>
<keyword evidence="4" id="KW-0804">Transcription</keyword>
<accession>A0A8T2QMY7</accession>
<evidence type="ECO:0000313" key="8">
    <source>
        <dbReference type="EMBL" id="KAH7285367.1"/>
    </source>
</evidence>
<proteinExistence type="predicted"/>
<evidence type="ECO:0000313" key="9">
    <source>
        <dbReference type="Proteomes" id="UP000825935"/>
    </source>
</evidence>
<dbReference type="InterPro" id="IPR044810">
    <property type="entry name" value="WRKY_plant"/>
</dbReference>
<dbReference type="GO" id="GO:0005634">
    <property type="term" value="C:nucleus"/>
    <property type="evidence" value="ECO:0007669"/>
    <property type="project" value="UniProtKB-SubCell"/>
</dbReference>
<dbReference type="Gene3D" id="2.20.25.80">
    <property type="entry name" value="WRKY domain"/>
    <property type="match status" value="1"/>
</dbReference>
<dbReference type="SMART" id="SM00774">
    <property type="entry name" value="WRKY"/>
    <property type="match status" value="1"/>
</dbReference>
<protein>
    <recommendedName>
        <fullName evidence="7">WRKY domain-containing protein</fullName>
    </recommendedName>
</protein>
<evidence type="ECO:0000256" key="5">
    <source>
        <dbReference type="ARBA" id="ARBA00023242"/>
    </source>
</evidence>
<dbReference type="PANTHER" id="PTHR31282">
    <property type="entry name" value="WRKY TRANSCRIPTION FACTOR 21-RELATED"/>
    <property type="match status" value="1"/>
</dbReference>
<dbReference type="OMA" id="PSAIACT"/>
<dbReference type="GO" id="GO:0003700">
    <property type="term" value="F:DNA-binding transcription factor activity"/>
    <property type="evidence" value="ECO:0007669"/>
    <property type="project" value="InterPro"/>
</dbReference>
<evidence type="ECO:0000256" key="2">
    <source>
        <dbReference type="ARBA" id="ARBA00023015"/>
    </source>
</evidence>
<dbReference type="SUPFAM" id="SSF118290">
    <property type="entry name" value="WRKY DNA-binding domain"/>
    <property type="match status" value="1"/>
</dbReference>